<dbReference type="AlphaFoldDB" id="L0DS22"/>
<dbReference type="STRING" id="1255043.TVNIR_0082"/>
<sequence>MTASSPKAEPEFPSEQAVEAYLRAHPDFFERHLPLLTLLRLPHPVSGSVSLIERQVALLRDRHRQLEQHMGDLVERARDNERVGEHLHRLACTLMHAEDPDAVLALTQDALRDEMKAELVSIRLIGTEHDDLHRLREADLVHFEDLFARGRAQCGRLPRAALEFMFGDDASAVGSAILMPLVAEGGGRTGVLALGSRSAERFQPDMGTYFVTHLGELLAEAIRCHSDRGCAGK</sequence>
<dbReference type="Proteomes" id="UP000010809">
    <property type="component" value="Chromosome"/>
</dbReference>
<evidence type="ECO:0000313" key="1">
    <source>
        <dbReference type="EMBL" id="AGA31795.1"/>
    </source>
</evidence>
<evidence type="ECO:0000313" key="2">
    <source>
        <dbReference type="Proteomes" id="UP000010809"/>
    </source>
</evidence>
<organism evidence="1 2">
    <name type="scientific">Thioalkalivibrio nitratireducens (strain DSM 14787 / UNIQEM 213 / ALEN2)</name>
    <dbReference type="NCBI Taxonomy" id="1255043"/>
    <lineage>
        <taxon>Bacteria</taxon>
        <taxon>Pseudomonadati</taxon>
        <taxon>Pseudomonadota</taxon>
        <taxon>Gammaproteobacteria</taxon>
        <taxon>Chromatiales</taxon>
        <taxon>Ectothiorhodospiraceae</taxon>
        <taxon>Thioalkalivibrio</taxon>
    </lineage>
</organism>
<dbReference type="eggNOG" id="COG3159">
    <property type="taxonomic scope" value="Bacteria"/>
</dbReference>
<proteinExistence type="predicted"/>
<dbReference type="RefSeq" id="WP_015256955.1">
    <property type="nucleotide sequence ID" value="NC_019902.2"/>
</dbReference>
<dbReference type="PATRIC" id="fig|1255043.3.peg.82"/>
<dbReference type="InterPro" id="IPR029016">
    <property type="entry name" value="GAF-like_dom_sf"/>
</dbReference>
<reference evidence="1" key="1">
    <citation type="submission" date="2015-12" db="EMBL/GenBank/DDBJ databases">
        <authorList>
            <person name="Tikhonova T.V."/>
            <person name="Pavlov A.R."/>
            <person name="Beletsky A.V."/>
            <person name="Mardanov A.V."/>
            <person name="Sorokin D.Y."/>
            <person name="Ravin N.V."/>
            <person name="Popov V.O."/>
        </authorList>
    </citation>
    <scope>NUCLEOTIDE SEQUENCE</scope>
    <source>
        <strain evidence="1">DSM 14787</strain>
    </source>
</reference>
<dbReference type="Pfam" id="PF04340">
    <property type="entry name" value="DUF484"/>
    <property type="match status" value="1"/>
</dbReference>
<dbReference type="SUPFAM" id="SSF55781">
    <property type="entry name" value="GAF domain-like"/>
    <property type="match status" value="1"/>
</dbReference>
<evidence type="ECO:0008006" key="3">
    <source>
        <dbReference type="Google" id="ProtNLM"/>
    </source>
</evidence>
<accession>L0DS22</accession>
<dbReference type="KEGG" id="tni:TVNIR_0082"/>
<dbReference type="InterPro" id="IPR007435">
    <property type="entry name" value="DUF484"/>
</dbReference>
<gene>
    <name evidence="1" type="primary">yigA [C]</name>
    <name evidence="1" type="ordered locus">TVNIR_0082</name>
</gene>
<name>L0DS22_THIND</name>
<dbReference type="OrthoDB" id="8525200at2"/>
<keyword evidence="2" id="KW-1185">Reference proteome</keyword>
<dbReference type="PANTHER" id="PTHR38765">
    <property type="entry name" value="DUF484 DOMAIN-CONTAINING PROTEIN"/>
    <property type="match status" value="1"/>
</dbReference>
<dbReference type="Gene3D" id="3.30.450.40">
    <property type="match status" value="1"/>
</dbReference>
<protein>
    <recommendedName>
        <fullName evidence="3">Phytochrome sensor protein</fullName>
    </recommendedName>
</protein>
<dbReference type="HOGENOM" id="CLU_073320_1_0_6"/>
<dbReference type="PANTHER" id="PTHR38765:SF1">
    <property type="entry name" value="DUF484 DOMAIN-CONTAINING PROTEIN"/>
    <property type="match status" value="1"/>
</dbReference>
<dbReference type="EMBL" id="CP003989">
    <property type="protein sequence ID" value="AGA31795.1"/>
    <property type="molecule type" value="Genomic_DNA"/>
</dbReference>